<feature type="transmembrane region" description="Helical" evidence="16">
    <location>
        <begin position="48"/>
        <end position="67"/>
    </location>
</feature>
<evidence type="ECO:0000256" key="1">
    <source>
        <dbReference type="ARBA" id="ARBA00004141"/>
    </source>
</evidence>
<keyword evidence="7 16" id="KW-1133">Transmembrane helix</keyword>
<evidence type="ECO:0000256" key="14">
    <source>
        <dbReference type="ARBA" id="ARBA00044770"/>
    </source>
</evidence>
<evidence type="ECO:0000313" key="18">
    <source>
        <dbReference type="Proteomes" id="UP000229674"/>
    </source>
</evidence>
<evidence type="ECO:0000256" key="9">
    <source>
        <dbReference type="ARBA" id="ARBA00032370"/>
    </source>
</evidence>
<feature type="transmembrane region" description="Helical" evidence="16">
    <location>
        <begin position="108"/>
        <end position="128"/>
    </location>
</feature>
<feature type="transmembrane region" description="Helical" evidence="16">
    <location>
        <begin position="7"/>
        <end position="28"/>
    </location>
</feature>
<dbReference type="GO" id="GO:0009252">
    <property type="term" value="P:peptidoglycan biosynthetic process"/>
    <property type="evidence" value="ECO:0007669"/>
    <property type="project" value="UniProtKB-KW"/>
</dbReference>
<protein>
    <recommendedName>
        <fullName evidence="12">Probable peptidoglycan glycosyltransferase FtsW</fullName>
        <ecNumber evidence="14">2.4.99.28</ecNumber>
    </recommendedName>
    <alternativeName>
        <fullName evidence="13">Cell division protein FtsW</fullName>
    </alternativeName>
    <alternativeName>
        <fullName evidence="10">Cell wall polymerase</fullName>
    </alternativeName>
    <alternativeName>
        <fullName evidence="9">Peptidoglycan polymerase</fullName>
    </alternativeName>
</protein>
<dbReference type="PANTHER" id="PTHR30474:SF2">
    <property type="entry name" value="PEPTIDOGLYCAN GLYCOSYLTRANSFERASE FTSW-RELATED"/>
    <property type="match status" value="1"/>
</dbReference>
<dbReference type="GO" id="GO:0015648">
    <property type="term" value="F:lipid-linked peptidoglycan transporter activity"/>
    <property type="evidence" value="ECO:0007669"/>
    <property type="project" value="TreeGrafter"/>
</dbReference>
<dbReference type="GO" id="GO:0008955">
    <property type="term" value="F:peptidoglycan glycosyltransferase activity"/>
    <property type="evidence" value="ECO:0007669"/>
    <property type="project" value="UniProtKB-EC"/>
</dbReference>
<dbReference type="InterPro" id="IPR001182">
    <property type="entry name" value="FtsW/RodA"/>
</dbReference>
<proteinExistence type="inferred from homology"/>
<evidence type="ECO:0000256" key="7">
    <source>
        <dbReference type="ARBA" id="ARBA00022989"/>
    </source>
</evidence>
<evidence type="ECO:0000256" key="16">
    <source>
        <dbReference type="SAM" id="Phobius"/>
    </source>
</evidence>
<evidence type="ECO:0000256" key="11">
    <source>
        <dbReference type="ARBA" id="ARBA00038053"/>
    </source>
</evidence>
<keyword evidence="8 16" id="KW-0472">Membrane</keyword>
<gene>
    <name evidence="17" type="ORF">CO020_00690</name>
</gene>
<evidence type="ECO:0000256" key="10">
    <source>
        <dbReference type="ARBA" id="ARBA00033270"/>
    </source>
</evidence>
<evidence type="ECO:0000256" key="13">
    <source>
        <dbReference type="ARBA" id="ARBA00041418"/>
    </source>
</evidence>
<dbReference type="GO" id="GO:0051301">
    <property type="term" value="P:cell division"/>
    <property type="evidence" value="ECO:0007669"/>
    <property type="project" value="InterPro"/>
</dbReference>
<dbReference type="EC" id="2.4.99.28" evidence="14"/>
<comment type="catalytic activity">
    <reaction evidence="15">
        <text>[GlcNAc-(1-&gt;4)-Mur2Ac(oyl-L-Ala-gamma-D-Glu-L-Lys-D-Ala-D-Ala)](n)-di-trans,octa-cis-undecaprenyl diphosphate + beta-D-GlcNAc-(1-&gt;4)-Mur2Ac(oyl-L-Ala-gamma-D-Glu-L-Lys-D-Ala-D-Ala)-di-trans,octa-cis-undecaprenyl diphosphate = [GlcNAc-(1-&gt;4)-Mur2Ac(oyl-L-Ala-gamma-D-Glu-L-Lys-D-Ala-D-Ala)](n+1)-di-trans,octa-cis-undecaprenyl diphosphate + di-trans,octa-cis-undecaprenyl diphosphate + H(+)</text>
        <dbReference type="Rhea" id="RHEA:23708"/>
        <dbReference type="Rhea" id="RHEA-COMP:9602"/>
        <dbReference type="Rhea" id="RHEA-COMP:9603"/>
        <dbReference type="ChEBI" id="CHEBI:15378"/>
        <dbReference type="ChEBI" id="CHEBI:58405"/>
        <dbReference type="ChEBI" id="CHEBI:60033"/>
        <dbReference type="ChEBI" id="CHEBI:78435"/>
        <dbReference type="EC" id="2.4.99.28"/>
    </reaction>
</comment>
<feature type="transmembrane region" description="Helical" evidence="16">
    <location>
        <begin position="165"/>
        <end position="181"/>
    </location>
</feature>
<evidence type="ECO:0000256" key="8">
    <source>
        <dbReference type="ARBA" id="ARBA00023136"/>
    </source>
</evidence>
<reference evidence="18" key="1">
    <citation type="submission" date="2017-09" db="EMBL/GenBank/DDBJ databases">
        <title>Depth-based differentiation of microbial function through sediment-hosted aquifers and enrichment of novel symbionts in the deep terrestrial subsurface.</title>
        <authorList>
            <person name="Probst A.J."/>
            <person name="Ladd B."/>
            <person name="Jarett J.K."/>
            <person name="Geller-Mcgrath D.E."/>
            <person name="Sieber C.M.K."/>
            <person name="Emerson J.B."/>
            <person name="Anantharaman K."/>
            <person name="Thomas B.C."/>
            <person name="Malmstrom R."/>
            <person name="Stieglmeier M."/>
            <person name="Klingl A."/>
            <person name="Woyke T."/>
            <person name="Ryan C.M."/>
            <person name="Banfield J.F."/>
        </authorList>
    </citation>
    <scope>NUCLEOTIDE SEQUENCE [LARGE SCALE GENOMIC DNA]</scope>
</reference>
<dbReference type="GO" id="GO:0032153">
    <property type="term" value="C:cell division site"/>
    <property type="evidence" value="ECO:0007669"/>
    <property type="project" value="TreeGrafter"/>
</dbReference>
<comment type="subcellular location">
    <subcellularLocation>
        <location evidence="1">Membrane</location>
        <topology evidence="1">Multi-pass membrane protein</topology>
    </subcellularLocation>
</comment>
<feature type="transmembrane region" description="Helical" evidence="16">
    <location>
        <begin position="305"/>
        <end position="332"/>
    </location>
</feature>
<evidence type="ECO:0000256" key="12">
    <source>
        <dbReference type="ARBA" id="ARBA00041185"/>
    </source>
</evidence>
<dbReference type="PANTHER" id="PTHR30474">
    <property type="entry name" value="CELL CYCLE PROTEIN"/>
    <property type="match status" value="1"/>
</dbReference>
<dbReference type="EMBL" id="PFQX01000027">
    <property type="protein sequence ID" value="PJC65432.1"/>
    <property type="molecule type" value="Genomic_DNA"/>
</dbReference>
<keyword evidence="2" id="KW-0328">Glycosyltransferase</keyword>
<keyword evidence="5" id="KW-0133">Cell shape</keyword>
<dbReference type="GO" id="GO:0008360">
    <property type="term" value="P:regulation of cell shape"/>
    <property type="evidence" value="ECO:0007669"/>
    <property type="project" value="UniProtKB-KW"/>
</dbReference>
<dbReference type="Pfam" id="PF01098">
    <property type="entry name" value="FTSW_RODA_SPOVE"/>
    <property type="match status" value="1"/>
</dbReference>
<comment type="caution">
    <text evidence="17">The sequence shown here is derived from an EMBL/GenBank/DDBJ whole genome shotgun (WGS) entry which is preliminary data.</text>
</comment>
<evidence type="ECO:0000256" key="15">
    <source>
        <dbReference type="ARBA" id="ARBA00049902"/>
    </source>
</evidence>
<sequence>MRRGHIDYAILISFLVLLTFGFVMLASASSDMGKSRFNDPYYYLKHQLIYGLTLGFGGFVAGLLIPYRKYKKFAPFLLVLGIGLLILVFTPLGPSIGGARRWIDLGPLTLQPAEIIKLIFVVYLAAWLSNARDDSRRKNFAEGFVPFIAICGLVGLLLLLEHSTSSVIIVLGAALTVYFVGGAKGKYILATVLAAALVVGSFVFATPYQWNRIQTYINPSFDSSGSSYQINQSLFTIGSGGIMGVGYGNSASKKYLPERIGDSIFAIIAEEFGFVGSVVTIGLFFVLAGRGLMLARRIADPMGRLLLVGFSITIGIQVFMHIGAVSGLIPLTGVPLPFVSYGGTALAAFMTMVGIMLNVSKNA</sequence>
<keyword evidence="6" id="KW-0573">Peptidoglycan synthesis</keyword>
<feature type="transmembrane region" description="Helical" evidence="16">
    <location>
        <begin position="272"/>
        <end position="293"/>
    </location>
</feature>
<accession>A0A2M8G1S6</accession>
<dbReference type="GO" id="GO:0005886">
    <property type="term" value="C:plasma membrane"/>
    <property type="evidence" value="ECO:0007669"/>
    <property type="project" value="TreeGrafter"/>
</dbReference>
<evidence type="ECO:0000256" key="5">
    <source>
        <dbReference type="ARBA" id="ARBA00022960"/>
    </source>
</evidence>
<evidence type="ECO:0000256" key="6">
    <source>
        <dbReference type="ARBA" id="ARBA00022984"/>
    </source>
</evidence>
<feature type="transmembrane region" description="Helical" evidence="16">
    <location>
        <begin position="188"/>
        <end position="210"/>
    </location>
</feature>
<dbReference type="Proteomes" id="UP000229674">
    <property type="component" value="Unassembled WGS sequence"/>
</dbReference>
<evidence type="ECO:0000313" key="17">
    <source>
        <dbReference type="EMBL" id="PJC65432.1"/>
    </source>
</evidence>
<evidence type="ECO:0000256" key="3">
    <source>
        <dbReference type="ARBA" id="ARBA00022679"/>
    </source>
</evidence>
<feature type="transmembrane region" description="Helical" evidence="16">
    <location>
        <begin position="74"/>
        <end position="96"/>
    </location>
</feature>
<evidence type="ECO:0000256" key="4">
    <source>
        <dbReference type="ARBA" id="ARBA00022692"/>
    </source>
</evidence>
<keyword evidence="3" id="KW-0808">Transferase</keyword>
<comment type="similarity">
    <text evidence="11">Belongs to the SEDS family. FtsW subfamily.</text>
</comment>
<feature type="transmembrane region" description="Helical" evidence="16">
    <location>
        <begin position="338"/>
        <end position="359"/>
    </location>
</feature>
<keyword evidence="4 16" id="KW-0812">Transmembrane</keyword>
<dbReference type="AlphaFoldDB" id="A0A2M8G1S6"/>
<organism evidence="17 18">
    <name type="scientific">Candidatus Colwellbacteria bacterium CG_4_9_14_0_2_um_filter_50_12</name>
    <dbReference type="NCBI Taxonomy" id="1974538"/>
    <lineage>
        <taxon>Bacteria</taxon>
        <taxon>Candidatus Colwelliibacteriota</taxon>
    </lineage>
</organism>
<feature type="transmembrane region" description="Helical" evidence="16">
    <location>
        <begin position="140"/>
        <end position="159"/>
    </location>
</feature>
<name>A0A2M8G1S6_9BACT</name>
<evidence type="ECO:0000256" key="2">
    <source>
        <dbReference type="ARBA" id="ARBA00022676"/>
    </source>
</evidence>